<name>A0ACB9IKN5_9ASTR</name>
<dbReference type="EMBL" id="CM042025">
    <property type="protein sequence ID" value="KAI3807950.1"/>
    <property type="molecule type" value="Genomic_DNA"/>
</dbReference>
<reference evidence="2" key="1">
    <citation type="journal article" date="2022" name="Mol. Ecol. Resour.">
        <title>The genomes of chicory, endive, great burdock and yacon provide insights into Asteraceae palaeo-polyploidization history and plant inulin production.</title>
        <authorList>
            <person name="Fan W."/>
            <person name="Wang S."/>
            <person name="Wang H."/>
            <person name="Wang A."/>
            <person name="Jiang F."/>
            <person name="Liu H."/>
            <person name="Zhao H."/>
            <person name="Xu D."/>
            <person name="Zhang Y."/>
        </authorList>
    </citation>
    <scope>NUCLEOTIDE SEQUENCE [LARGE SCALE GENOMIC DNA]</scope>
    <source>
        <strain evidence="2">cv. Yunnan</strain>
    </source>
</reference>
<protein>
    <submittedName>
        <fullName evidence="1">Uncharacterized protein</fullName>
    </submittedName>
</protein>
<gene>
    <name evidence="1" type="ORF">L1987_23888</name>
</gene>
<dbReference type="Proteomes" id="UP001056120">
    <property type="component" value="Linkage Group LG08"/>
</dbReference>
<proteinExistence type="predicted"/>
<evidence type="ECO:0000313" key="1">
    <source>
        <dbReference type="EMBL" id="KAI3807950.1"/>
    </source>
</evidence>
<sequence>MPRANLGYSTQRTWLETQNANTSQAPATPSFTHMPPRPSGQAGTPTFTPVVGISPEEWYMEQQQILRQAYENWAREVRLAEVRANLSFTETPPAPSNPVAQAFASQTATRPLSGTTNQSGNPPGPGYNRSTDEDLTKPYRPEAFAEKSKFTLRIAQAEFPTKTKMPSTVGKYDGSGDPDDYLNGFYTAGGVEGWTLPVWCHMFVQTLTGAARACTSASNAHTKDAGDIMYIRRRDNESIEDFITRYNKEALQIGGVSEDLMKVGFTQGARSEELIRCLRGRDGIPKTWSEIMTASKIFARTEKALSNQRVTEKKERGDVGHAAAKTSDKRPRDQGIWSRIQPRSFTPNERQHTESRYSNPRDGQQVRNRINTWTLSKSPSQVLLTETIDLVQPKPLNPKSSKNPKKLCEFHKDIGHDTDDFIQLRRQIEAAVKTSKLAHLLKDLRTGNPNKHRGPHKRPGEQAEAWREQQVIFPRIKGGLTQKRSLVIKALMGYYHSKCVYIDSGSSTDIMYEQCFRQLNVEDQRGMIDFLVLPINSKHNVILGREALATFNAIPSTTHGAIGFPTPTGIAIIWSNRECATTEGFRPAKSLKPSETPMPEKWVLNPNFPEQPITNDTTISHSTREHLKQLLIKYADVFAWQPSDIQGVPRAMAEHRLQTYKAVKPIAQKRRNIGGERSKDLEKQVKELLKAGIIRKGYHQIQMAIEDEDKIAFRTNIDDLVIKSKEEETMIKDITEIFERLRSMNMKLNPAKCSFGVEEGKFMGVMVTKDVFRPNPEKVLAIARMSSPSSLKEVQTLNGRLVAINRFLANHAAKALPFITTLKNWLKKSQFKWTEKAESAFQEMKNYLMNLPTLTTPMPGETLILYLSASEGAMGVVLLVKRKGVQAPVYYVSRVLTGPETRYSTLEKLVLALGNEFTYAIRLEFKSTNNEAEYEALLAGLRIAEKMGAKHIEARVDSLLIAGQFQPPGKRSTSRGPKHTIGPVKTSKCDPNRSKVMDNPYSELPQHRNPTGRENTSKESAAQGVALSATRRPRMIVAKIMNAGYYWPDMHMDAVKELRKCKACQRHAPRTISPKNNLIPVSTTCPFQKWATDIVGPFQKAPGQANDQVERANRSLVDGIKARLDQWGHSWVEELPHVLWAYRTSPKTRNGETPFSLTYGSKAVIPTEIGVPSTRFLMASKNDNSQEIHINLDLLDERRE</sequence>
<reference evidence="1 2" key="2">
    <citation type="journal article" date="2022" name="Mol. Ecol. Resour.">
        <title>The genomes of chicory, endive, great burdock and yacon provide insights into Asteraceae paleo-polyploidization history and plant inulin production.</title>
        <authorList>
            <person name="Fan W."/>
            <person name="Wang S."/>
            <person name="Wang H."/>
            <person name="Wang A."/>
            <person name="Jiang F."/>
            <person name="Liu H."/>
            <person name="Zhao H."/>
            <person name="Xu D."/>
            <person name="Zhang Y."/>
        </authorList>
    </citation>
    <scope>NUCLEOTIDE SEQUENCE [LARGE SCALE GENOMIC DNA]</scope>
    <source>
        <strain evidence="2">cv. Yunnan</strain>
        <tissue evidence="1">Leaves</tissue>
    </source>
</reference>
<comment type="caution">
    <text evidence="1">The sequence shown here is derived from an EMBL/GenBank/DDBJ whole genome shotgun (WGS) entry which is preliminary data.</text>
</comment>
<organism evidence="1 2">
    <name type="scientific">Smallanthus sonchifolius</name>
    <dbReference type="NCBI Taxonomy" id="185202"/>
    <lineage>
        <taxon>Eukaryota</taxon>
        <taxon>Viridiplantae</taxon>
        <taxon>Streptophyta</taxon>
        <taxon>Embryophyta</taxon>
        <taxon>Tracheophyta</taxon>
        <taxon>Spermatophyta</taxon>
        <taxon>Magnoliopsida</taxon>
        <taxon>eudicotyledons</taxon>
        <taxon>Gunneridae</taxon>
        <taxon>Pentapetalae</taxon>
        <taxon>asterids</taxon>
        <taxon>campanulids</taxon>
        <taxon>Asterales</taxon>
        <taxon>Asteraceae</taxon>
        <taxon>Asteroideae</taxon>
        <taxon>Heliantheae alliance</taxon>
        <taxon>Millerieae</taxon>
        <taxon>Smallanthus</taxon>
    </lineage>
</organism>
<accession>A0ACB9IKN5</accession>
<evidence type="ECO:0000313" key="2">
    <source>
        <dbReference type="Proteomes" id="UP001056120"/>
    </source>
</evidence>
<keyword evidence="2" id="KW-1185">Reference proteome</keyword>